<evidence type="ECO:0000313" key="3">
    <source>
        <dbReference type="EMBL" id="KAL0478411.1"/>
    </source>
</evidence>
<dbReference type="PROSITE" id="PS51421">
    <property type="entry name" value="RAS"/>
    <property type="match status" value="1"/>
</dbReference>
<evidence type="ECO:0000256" key="2">
    <source>
        <dbReference type="ARBA" id="ARBA00023134"/>
    </source>
</evidence>
<proteinExistence type="predicted"/>
<dbReference type="SUPFAM" id="SSF52540">
    <property type="entry name" value="P-loop containing nucleoside triphosphate hydrolases"/>
    <property type="match status" value="1"/>
</dbReference>
<name>A0AAW2YN94_9EUKA</name>
<dbReference type="GO" id="GO:0005525">
    <property type="term" value="F:GTP binding"/>
    <property type="evidence" value="ECO:0007669"/>
    <property type="project" value="UniProtKB-KW"/>
</dbReference>
<dbReference type="Pfam" id="PF00071">
    <property type="entry name" value="Ras"/>
    <property type="match status" value="1"/>
</dbReference>
<dbReference type="PANTHER" id="PTHR24070">
    <property type="entry name" value="RAS, DI-RAS, AND RHEB FAMILY MEMBERS OF SMALL GTPASE SUPERFAMILY"/>
    <property type="match status" value="1"/>
</dbReference>
<dbReference type="InterPro" id="IPR001806">
    <property type="entry name" value="Small_GTPase"/>
</dbReference>
<sequence length="281" mass="32368">MDLNLTNHDILGIVLSYLEPQPHLFYVLSTVCRDFQIIFGADKYWKEFWKKRYQSGTEVDREYKSAYVSMEYYKQLHDSSKPFKIAILGIQGSGKSSLINRFCNDSFDPTAIPNEDSDENHYKLKTYIDGDEAVIDVMDTGYWEPLMWRSEQILPNQHFIVVFSITDETSIRFAQIHLQMIDIFKSSGAVVVLVSTMNDLEAVRTVNPDLEAKTAARYGCEFIRTSSKTGLNVIDLFTNISRQNSPRHTTNKQLFTKLSRGECITPSSAHMIKRTRRCTLM</sequence>
<dbReference type="SMART" id="SM00173">
    <property type="entry name" value="RAS"/>
    <property type="match status" value="1"/>
</dbReference>
<reference evidence="3 4" key="1">
    <citation type="submission" date="2024-03" db="EMBL/GenBank/DDBJ databases">
        <title>The Acrasis kona genome and developmental transcriptomes reveal deep origins of eukaryotic multicellular pathways.</title>
        <authorList>
            <person name="Sheikh S."/>
            <person name="Fu C.-J."/>
            <person name="Brown M.W."/>
            <person name="Baldauf S.L."/>
        </authorList>
    </citation>
    <scope>NUCLEOTIDE SEQUENCE [LARGE SCALE GENOMIC DNA]</scope>
    <source>
        <strain evidence="3 4">ATCC MYA-3509</strain>
    </source>
</reference>
<comment type="caution">
    <text evidence="3">The sequence shown here is derived from an EMBL/GenBank/DDBJ whole genome shotgun (WGS) entry which is preliminary data.</text>
</comment>
<protein>
    <submittedName>
        <fullName evidence="3">Ras-like protein</fullName>
    </submittedName>
</protein>
<accession>A0AAW2YN94</accession>
<dbReference type="GO" id="GO:0007165">
    <property type="term" value="P:signal transduction"/>
    <property type="evidence" value="ECO:0007669"/>
    <property type="project" value="InterPro"/>
</dbReference>
<dbReference type="GO" id="GO:0003924">
    <property type="term" value="F:GTPase activity"/>
    <property type="evidence" value="ECO:0007669"/>
    <property type="project" value="InterPro"/>
</dbReference>
<keyword evidence="2" id="KW-0342">GTP-binding</keyword>
<dbReference type="SMART" id="SM00175">
    <property type="entry name" value="RAB"/>
    <property type="match status" value="1"/>
</dbReference>
<dbReference type="PRINTS" id="PR00449">
    <property type="entry name" value="RASTRNSFRMNG"/>
</dbReference>
<keyword evidence="1" id="KW-0547">Nucleotide-binding</keyword>
<evidence type="ECO:0000256" key="1">
    <source>
        <dbReference type="ARBA" id="ARBA00022741"/>
    </source>
</evidence>
<keyword evidence="4" id="KW-1185">Reference proteome</keyword>
<dbReference type="GO" id="GO:0016020">
    <property type="term" value="C:membrane"/>
    <property type="evidence" value="ECO:0007669"/>
    <property type="project" value="InterPro"/>
</dbReference>
<dbReference type="AlphaFoldDB" id="A0AAW2YN94"/>
<dbReference type="Gene3D" id="3.40.50.300">
    <property type="entry name" value="P-loop containing nucleotide triphosphate hydrolases"/>
    <property type="match status" value="1"/>
</dbReference>
<organism evidence="3 4">
    <name type="scientific">Acrasis kona</name>
    <dbReference type="NCBI Taxonomy" id="1008807"/>
    <lineage>
        <taxon>Eukaryota</taxon>
        <taxon>Discoba</taxon>
        <taxon>Heterolobosea</taxon>
        <taxon>Tetramitia</taxon>
        <taxon>Eutetramitia</taxon>
        <taxon>Acrasidae</taxon>
        <taxon>Acrasis</taxon>
    </lineage>
</organism>
<dbReference type="InterPro" id="IPR027417">
    <property type="entry name" value="P-loop_NTPase"/>
</dbReference>
<evidence type="ECO:0000313" key="4">
    <source>
        <dbReference type="Proteomes" id="UP001431209"/>
    </source>
</evidence>
<dbReference type="InterPro" id="IPR020849">
    <property type="entry name" value="Small_GTPase_Ras-type"/>
</dbReference>
<gene>
    <name evidence="3" type="ORF">AKO1_008624</name>
</gene>
<dbReference type="Proteomes" id="UP001431209">
    <property type="component" value="Unassembled WGS sequence"/>
</dbReference>
<dbReference type="EMBL" id="JAOPGA020000382">
    <property type="protein sequence ID" value="KAL0478411.1"/>
    <property type="molecule type" value="Genomic_DNA"/>
</dbReference>
<dbReference type="PROSITE" id="PS51419">
    <property type="entry name" value="RAB"/>
    <property type="match status" value="1"/>
</dbReference>